<dbReference type="InterPro" id="IPR003593">
    <property type="entry name" value="AAA+_ATPase"/>
</dbReference>
<keyword evidence="9" id="KW-1185">Reference proteome</keyword>
<dbReference type="RefSeq" id="WP_120353512.1">
    <property type="nucleotide sequence ID" value="NZ_RAQO01000004.1"/>
</dbReference>
<evidence type="ECO:0000313" key="8">
    <source>
        <dbReference type="EMBL" id="RKF19506.1"/>
    </source>
</evidence>
<evidence type="ECO:0000256" key="2">
    <source>
        <dbReference type="ARBA" id="ARBA00022741"/>
    </source>
</evidence>
<dbReference type="Gene3D" id="3.40.50.300">
    <property type="entry name" value="P-loop containing nucleotide triphosphate hydrolases"/>
    <property type="match status" value="1"/>
</dbReference>
<organism evidence="8 9">
    <name type="scientific">Alginatibacterium sediminis</name>
    <dbReference type="NCBI Taxonomy" id="2164068"/>
    <lineage>
        <taxon>Bacteria</taxon>
        <taxon>Pseudomonadati</taxon>
        <taxon>Pseudomonadota</taxon>
        <taxon>Gammaproteobacteria</taxon>
        <taxon>Alteromonadales</taxon>
        <taxon>Alteromonadaceae</taxon>
        <taxon>Alginatibacterium</taxon>
    </lineage>
</organism>
<evidence type="ECO:0000256" key="5">
    <source>
        <dbReference type="ARBA" id="ARBA00022967"/>
    </source>
</evidence>
<dbReference type="PANTHER" id="PTHR43499:SF1">
    <property type="entry name" value="ABC TRANSPORTER I FAMILY MEMBER 1"/>
    <property type="match status" value="1"/>
</dbReference>
<keyword evidence="6" id="KW-0472">Membrane</keyword>
<keyword evidence="3" id="KW-0201">Cytochrome c-type biogenesis</keyword>
<proteinExistence type="predicted"/>
<keyword evidence="5" id="KW-1278">Translocase</keyword>
<gene>
    <name evidence="8" type="primary">ccmA</name>
    <name evidence="8" type="ORF">DBZ36_03295</name>
</gene>
<dbReference type="GO" id="GO:0005524">
    <property type="term" value="F:ATP binding"/>
    <property type="evidence" value="ECO:0007669"/>
    <property type="project" value="UniProtKB-KW"/>
</dbReference>
<dbReference type="InterPro" id="IPR027417">
    <property type="entry name" value="P-loop_NTPase"/>
</dbReference>
<evidence type="ECO:0000256" key="1">
    <source>
        <dbReference type="ARBA" id="ARBA00022448"/>
    </source>
</evidence>
<dbReference type="PANTHER" id="PTHR43499">
    <property type="entry name" value="ABC TRANSPORTER I FAMILY MEMBER 1"/>
    <property type="match status" value="1"/>
</dbReference>
<dbReference type="Pfam" id="PF00005">
    <property type="entry name" value="ABC_tran"/>
    <property type="match status" value="1"/>
</dbReference>
<evidence type="ECO:0000313" key="9">
    <source>
        <dbReference type="Proteomes" id="UP000286482"/>
    </source>
</evidence>
<evidence type="ECO:0000256" key="4">
    <source>
        <dbReference type="ARBA" id="ARBA00022840"/>
    </source>
</evidence>
<protein>
    <submittedName>
        <fullName evidence="8">Cytochrome c biogenesis heme-transporting ATPase CcmA</fullName>
    </submittedName>
</protein>
<evidence type="ECO:0000256" key="3">
    <source>
        <dbReference type="ARBA" id="ARBA00022748"/>
    </source>
</evidence>
<dbReference type="SMART" id="SM00382">
    <property type="entry name" value="AAA"/>
    <property type="match status" value="1"/>
</dbReference>
<keyword evidence="2" id="KW-0547">Nucleotide-binding</keyword>
<dbReference type="NCBIfam" id="NF010061">
    <property type="entry name" value="PRK13538.1"/>
    <property type="match status" value="1"/>
</dbReference>
<accession>A0A420EG08</accession>
<dbReference type="SUPFAM" id="SSF52540">
    <property type="entry name" value="P-loop containing nucleoside triphosphate hydrolases"/>
    <property type="match status" value="1"/>
</dbReference>
<dbReference type="GO" id="GO:0017004">
    <property type="term" value="P:cytochrome complex assembly"/>
    <property type="evidence" value="ECO:0007669"/>
    <property type="project" value="UniProtKB-KW"/>
</dbReference>
<dbReference type="EMBL" id="RAQO01000004">
    <property type="protein sequence ID" value="RKF19506.1"/>
    <property type="molecule type" value="Genomic_DNA"/>
</dbReference>
<dbReference type="Proteomes" id="UP000286482">
    <property type="component" value="Unassembled WGS sequence"/>
</dbReference>
<dbReference type="OrthoDB" id="9800654at2"/>
<dbReference type="InterPro" id="IPR005895">
    <property type="entry name" value="ABC_transptr_haem_export_CcmA"/>
</dbReference>
<keyword evidence="4" id="KW-0067">ATP-binding</keyword>
<dbReference type="AlphaFoldDB" id="A0A420EG08"/>
<evidence type="ECO:0000256" key="6">
    <source>
        <dbReference type="ARBA" id="ARBA00023136"/>
    </source>
</evidence>
<comment type="caution">
    <text evidence="8">The sequence shown here is derived from an EMBL/GenBank/DDBJ whole genome shotgun (WGS) entry which is preliminary data.</text>
</comment>
<sequence>MSSAVFEAKDLSCVRDERLLFENLSFALSKGEIIQVAGPNGVGKSSLLRILAGLSRAESGQLFWKQSLCRDALDLFNQDTLYLGHHAGVKDELSVAENLRFYQALQSNTNQLSNQKISELLAQVGLDFYEDQLASQLSAGQHRRIALARLWMLNKSLWILDEPFTSIDIAGVEHIQNRMLEHCDNGGMIIVTTHQPLAIPQQRFSVLDISDFQVYADEELFGV</sequence>
<dbReference type="NCBIfam" id="TIGR01189">
    <property type="entry name" value="ccmA"/>
    <property type="match status" value="1"/>
</dbReference>
<name>A0A420EG08_9ALTE</name>
<evidence type="ECO:0000259" key="7">
    <source>
        <dbReference type="PROSITE" id="PS50893"/>
    </source>
</evidence>
<dbReference type="PROSITE" id="PS50893">
    <property type="entry name" value="ABC_TRANSPORTER_2"/>
    <property type="match status" value="1"/>
</dbReference>
<dbReference type="GO" id="GO:0022857">
    <property type="term" value="F:transmembrane transporter activity"/>
    <property type="evidence" value="ECO:0007669"/>
    <property type="project" value="InterPro"/>
</dbReference>
<keyword evidence="1" id="KW-0813">Transport</keyword>
<dbReference type="InterPro" id="IPR003439">
    <property type="entry name" value="ABC_transporter-like_ATP-bd"/>
</dbReference>
<reference evidence="8 9" key="1">
    <citation type="submission" date="2018-09" db="EMBL/GenBank/DDBJ databases">
        <authorList>
            <person name="Wang Z."/>
        </authorList>
    </citation>
    <scope>NUCLEOTIDE SEQUENCE [LARGE SCALE GENOMIC DNA]</scope>
    <source>
        <strain evidence="8 9">ALS 81</strain>
    </source>
</reference>
<feature type="domain" description="ABC transporter" evidence="7">
    <location>
        <begin position="6"/>
        <end position="223"/>
    </location>
</feature>
<dbReference type="GO" id="GO:0016887">
    <property type="term" value="F:ATP hydrolysis activity"/>
    <property type="evidence" value="ECO:0007669"/>
    <property type="project" value="InterPro"/>
</dbReference>